<evidence type="ECO:0000256" key="2">
    <source>
        <dbReference type="ARBA" id="ARBA00011344"/>
    </source>
</evidence>
<proteinExistence type="inferred from homology"/>
<dbReference type="Gene3D" id="1.10.10.10">
    <property type="entry name" value="Winged helix-like DNA-binding domain superfamily/Winged helix DNA-binding domain"/>
    <property type="match status" value="1"/>
</dbReference>
<gene>
    <name evidence="9" type="ORF">SacmaDRAFT_1553</name>
</gene>
<dbReference type="InterPro" id="IPR036388">
    <property type="entry name" value="WH-like_DNA-bd_sf"/>
</dbReference>
<dbReference type="EMBL" id="CM001439">
    <property type="protein sequence ID" value="EHR49829.1"/>
    <property type="molecule type" value="Genomic_DNA"/>
</dbReference>
<dbReference type="HOGENOM" id="CLU_047691_22_0_11"/>
<dbReference type="NCBIfam" id="TIGR02957">
    <property type="entry name" value="SigX4"/>
    <property type="match status" value="1"/>
</dbReference>
<protein>
    <submittedName>
        <fullName evidence="9">RNA polymerase sigma-70 factor, TIGR02957 family</fullName>
    </submittedName>
</protein>
<evidence type="ECO:0000313" key="9">
    <source>
        <dbReference type="EMBL" id="EHR49829.1"/>
    </source>
</evidence>
<evidence type="ECO:0000259" key="8">
    <source>
        <dbReference type="Pfam" id="PF12680"/>
    </source>
</evidence>
<dbReference type="InterPro" id="IPR037401">
    <property type="entry name" value="SnoaL-like"/>
</dbReference>
<dbReference type="SUPFAM" id="SSF54427">
    <property type="entry name" value="NTF2-like"/>
    <property type="match status" value="1"/>
</dbReference>
<keyword evidence="3" id="KW-0805">Transcription regulation</keyword>
<reference evidence="9 10" key="1">
    <citation type="journal article" date="2012" name="Stand. Genomic Sci.">
        <title>Genome sequence of the ocean sediment bacterium Saccharomonospora marina type strain (XMU15(T)).</title>
        <authorList>
            <person name="Klenk H.P."/>
            <person name="Lu M."/>
            <person name="Lucas S."/>
            <person name="Lapidus A."/>
            <person name="Copeland A."/>
            <person name="Pitluck S."/>
            <person name="Goodwin L.A."/>
            <person name="Han C."/>
            <person name="Tapia R."/>
            <person name="Brambilla E.M."/>
            <person name="Potter G."/>
            <person name="Land M."/>
            <person name="Ivanova N."/>
            <person name="Rohde M."/>
            <person name="Goker M."/>
            <person name="Detter J.C."/>
            <person name="Li W.J."/>
            <person name="Kyrpides N.C."/>
            <person name="Woyke T."/>
        </authorList>
    </citation>
    <scope>NUCLEOTIDE SEQUENCE [LARGE SCALE GENOMIC DNA]</scope>
    <source>
        <strain evidence="9 10">XMU15</strain>
    </source>
</reference>
<dbReference type="Pfam" id="PF08281">
    <property type="entry name" value="Sigma70_r4_2"/>
    <property type="match status" value="1"/>
</dbReference>
<name>H5X2G4_9PSEU</name>
<dbReference type="GO" id="GO:0003677">
    <property type="term" value="F:DNA binding"/>
    <property type="evidence" value="ECO:0007669"/>
    <property type="project" value="InterPro"/>
</dbReference>
<accession>H5X2G4</accession>
<dbReference type="InterPro" id="IPR013324">
    <property type="entry name" value="RNA_pol_sigma_r3/r4-like"/>
</dbReference>
<sequence length="294" mass="32493">MATGPEQWRVFEDARPRLFALAYRLLGSASDAEDAVQDTALRFHAADREALRTPQAWLTRVLTNVCLNRLTSARSRRERYVGPWLPEPVDTTRADLGPLENAAQRESVSMAVLVLLERLTPPERAVFVLREAFGYSHREIAELLRLSETNCQQLYHRARGHVTAGRARFAASAEHGQQLARRFLAAARGGDIDALRELLAADVVVWADGGGMASAARRPVRGAERVARYLSWMSREQPGLRVVVTELNGQPGLVAVVEEHVLLAVVLEPGPDRITGIKIVANPDKLAFLSTQLL</sequence>
<keyword evidence="4" id="KW-0731">Sigma factor</keyword>
<dbReference type="STRING" id="882083.SacmaDRAFT_1553"/>
<dbReference type="AlphaFoldDB" id="H5X2G4"/>
<evidence type="ECO:0000256" key="3">
    <source>
        <dbReference type="ARBA" id="ARBA00023015"/>
    </source>
</evidence>
<dbReference type="InterPro" id="IPR052704">
    <property type="entry name" value="ECF_Sigma-70_Domain"/>
</dbReference>
<dbReference type="InterPro" id="IPR014303">
    <property type="entry name" value="RNA_pol_sigma-70_ECF"/>
</dbReference>
<keyword evidence="5" id="KW-0804">Transcription</keyword>
<dbReference type="PANTHER" id="PTHR30173">
    <property type="entry name" value="SIGMA 19 FACTOR"/>
    <property type="match status" value="1"/>
</dbReference>
<dbReference type="NCBIfam" id="NF007214">
    <property type="entry name" value="PRK09636.1"/>
    <property type="match status" value="1"/>
</dbReference>
<dbReference type="Pfam" id="PF04542">
    <property type="entry name" value="Sigma70_r2"/>
    <property type="match status" value="1"/>
</dbReference>
<feature type="domain" description="SnoaL-like" evidence="8">
    <location>
        <begin position="180"/>
        <end position="259"/>
    </location>
</feature>
<dbReference type="InterPro" id="IPR032710">
    <property type="entry name" value="NTF2-like_dom_sf"/>
</dbReference>
<feature type="domain" description="RNA polymerase sigma factor 70 region 4 type 2" evidence="7">
    <location>
        <begin position="110"/>
        <end position="161"/>
    </location>
</feature>
<dbReference type="Gene3D" id="3.10.450.50">
    <property type="match status" value="1"/>
</dbReference>
<dbReference type="InterPro" id="IPR013325">
    <property type="entry name" value="RNA_pol_sigma_r2"/>
</dbReference>
<dbReference type="Pfam" id="PF12680">
    <property type="entry name" value="SnoaL_2"/>
    <property type="match status" value="1"/>
</dbReference>
<evidence type="ECO:0000259" key="6">
    <source>
        <dbReference type="Pfam" id="PF04542"/>
    </source>
</evidence>
<evidence type="ECO:0000256" key="5">
    <source>
        <dbReference type="ARBA" id="ARBA00023163"/>
    </source>
</evidence>
<dbReference type="Proteomes" id="UP000004926">
    <property type="component" value="Chromosome"/>
</dbReference>
<dbReference type="PANTHER" id="PTHR30173:SF36">
    <property type="entry name" value="ECF RNA POLYMERASE SIGMA FACTOR SIGJ"/>
    <property type="match status" value="1"/>
</dbReference>
<comment type="similarity">
    <text evidence="1">Belongs to the sigma-70 factor family. ECF subfamily.</text>
</comment>
<dbReference type="InterPro" id="IPR013249">
    <property type="entry name" value="RNA_pol_sigma70_r4_t2"/>
</dbReference>
<dbReference type="eggNOG" id="COG1595">
    <property type="taxonomic scope" value="Bacteria"/>
</dbReference>
<dbReference type="GO" id="GO:0006352">
    <property type="term" value="P:DNA-templated transcription initiation"/>
    <property type="evidence" value="ECO:0007669"/>
    <property type="project" value="InterPro"/>
</dbReference>
<evidence type="ECO:0000256" key="4">
    <source>
        <dbReference type="ARBA" id="ARBA00023082"/>
    </source>
</evidence>
<dbReference type="NCBIfam" id="TIGR02937">
    <property type="entry name" value="sigma70-ECF"/>
    <property type="match status" value="1"/>
</dbReference>
<comment type="subunit">
    <text evidence="2">Interacts transiently with the RNA polymerase catalytic core formed by RpoA, RpoB, RpoC and RpoZ (2 alpha, 1 beta, 1 beta' and 1 omega subunit) to form the RNA polymerase holoenzyme that can initiate transcription.</text>
</comment>
<keyword evidence="10" id="KW-1185">Reference proteome</keyword>
<dbReference type="SUPFAM" id="SSF88946">
    <property type="entry name" value="Sigma2 domain of RNA polymerase sigma factors"/>
    <property type="match status" value="1"/>
</dbReference>
<feature type="domain" description="RNA polymerase sigma-70 region 2" evidence="6">
    <location>
        <begin position="11"/>
        <end position="74"/>
    </location>
</feature>
<evidence type="ECO:0000313" key="10">
    <source>
        <dbReference type="Proteomes" id="UP000004926"/>
    </source>
</evidence>
<dbReference type="InterPro" id="IPR014284">
    <property type="entry name" value="RNA_pol_sigma-70_dom"/>
</dbReference>
<dbReference type="OrthoDB" id="6689546at2"/>
<dbReference type="SUPFAM" id="SSF88659">
    <property type="entry name" value="Sigma3 and sigma4 domains of RNA polymerase sigma factors"/>
    <property type="match status" value="1"/>
</dbReference>
<organism evidence="9 10">
    <name type="scientific">Saccharomonospora marina XMU15</name>
    <dbReference type="NCBI Taxonomy" id="882083"/>
    <lineage>
        <taxon>Bacteria</taxon>
        <taxon>Bacillati</taxon>
        <taxon>Actinomycetota</taxon>
        <taxon>Actinomycetes</taxon>
        <taxon>Pseudonocardiales</taxon>
        <taxon>Pseudonocardiaceae</taxon>
        <taxon>Saccharomonospora</taxon>
    </lineage>
</organism>
<evidence type="ECO:0000256" key="1">
    <source>
        <dbReference type="ARBA" id="ARBA00010641"/>
    </source>
</evidence>
<dbReference type="GO" id="GO:0016987">
    <property type="term" value="F:sigma factor activity"/>
    <property type="evidence" value="ECO:0007669"/>
    <property type="project" value="UniProtKB-KW"/>
</dbReference>
<dbReference type="RefSeq" id="WP_009153215.1">
    <property type="nucleotide sequence ID" value="NZ_CM001439.1"/>
</dbReference>
<dbReference type="Gene3D" id="1.10.1740.10">
    <property type="match status" value="1"/>
</dbReference>
<evidence type="ECO:0000259" key="7">
    <source>
        <dbReference type="Pfam" id="PF08281"/>
    </source>
</evidence>
<dbReference type="InterPro" id="IPR007627">
    <property type="entry name" value="RNA_pol_sigma70_r2"/>
</dbReference>